<feature type="compositionally biased region" description="Polar residues" evidence="1">
    <location>
        <begin position="35"/>
        <end position="48"/>
    </location>
</feature>
<dbReference type="AlphaFoldDB" id="A0A834LGR7"/>
<reference evidence="2" key="1">
    <citation type="submission" date="2019-11" db="EMBL/GenBank/DDBJ databases">
        <authorList>
            <person name="Liu Y."/>
            <person name="Hou J."/>
            <person name="Li T.-Q."/>
            <person name="Guan C.-H."/>
            <person name="Wu X."/>
            <person name="Wu H.-Z."/>
            <person name="Ling F."/>
            <person name="Zhang R."/>
            <person name="Shi X.-G."/>
            <person name="Ren J.-P."/>
            <person name="Chen E.-F."/>
            <person name="Sun J.-M."/>
        </authorList>
    </citation>
    <scope>NUCLEOTIDE SEQUENCE</scope>
    <source>
        <strain evidence="2">Adult_tree_wgs_1</strain>
        <tissue evidence="2">Leaves</tissue>
    </source>
</reference>
<gene>
    <name evidence="2" type="ORF">RHSIM_Rhsim09G0076900</name>
</gene>
<evidence type="ECO:0000313" key="2">
    <source>
        <dbReference type="EMBL" id="KAF7133126.1"/>
    </source>
</evidence>
<proteinExistence type="predicted"/>
<protein>
    <submittedName>
        <fullName evidence="2">Uncharacterized protein</fullName>
    </submittedName>
</protein>
<comment type="caution">
    <text evidence="2">The sequence shown here is derived from an EMBL/GenBank/DDBJ whole genome shotgun (WGS) entry which is preliminary data.</text>
</comment>
<dbReference type="EMBL" id="WJXA01000009">
    <property type="protein sequence ID" value="KAF7133126.1"/>
    <property type="molecule type" value="Genomic_DNA"/>
</dbReference>
<feature type="region of interest" description="Disordered" evidence="1">
    <location>
        <begin position="35"/>
        <end position="55"/>
    </location>
</feature>
<organism evidence="2 3">
    <name type="scientific">Rhododendron simsii</name>
    <name type="common">Sims's rhododendron</name>
    <dbReference type="NCBI Taxonomy" id="118357"/>
    <lineage>
        <taxon>Eukaryota</taxon>
        <taxon>Viridiplantae</taxon>
        <taxon>Streptophyta</taxon>
        <taxon>Embryophyta</taxon>
        <taxon>Tracheophyta</taxon>
        <taxon>Spermatophyta</taxon>
        <taxon>Magnoliopsida</taxon>
        <taxon>eudicotyledons</taxon>
        <taxon>Gunneridae</taxon>
        <taxon>Pentapetalae</taxon>
        <taxon>asterids</taxon>
        <taxon>Ericales</taxon>
        <taxon>Ericaceae</taxon>
        <taxon>Ericoideae</taxon>
        <taxon>Rhodoreae</taxon>
        <taxon>Rhododendron</taxon>
    </lineage>
</organism>
<name>A0A834LGR7_RHOSS</name>
<dbReference type="Proteomes" id="UP000626092">
    <property type="component" value="Unassembled WGS sequence"/>
</dbReference>
<evidence type="ECO:0000313" key="3">
    <source>
        <dbReference type="Proteomes" id="UP000626092"/>
    </source>
</evidence>
<evidence type="ECO:0000256" key="1">
    <source>
        <dbReference type="SAM" id="MobiDB-lite"/>
    </source>
</evidence>
<accession>A0A834LGR7</accession>
<sequence length="279" mass="30608">MTSSSSTTALRDSGKAPAVEAAILGGVSSTRVLRSSCRTPTTGGSSFQPNPPQTKFEAPFYAGNEALSPFNVATYVPQVHIIGRGGSLRYRPHFSDLPLEVLHSEPEQYFGFTNAKANEKLRMWGAIPGLVLDVTGMADKKIEALTAKVNVLAELVAALSTIVHSLQRSPPQAPPPPPPTRWMKRAAQRETYPAKDNQIEMVVDDLQQQHEKQLLLDTVGLNQESLKAKNSCKMNMSNNNVELVGSHLNHKQKRKFVPLGMNLQKVFYILEEKGALKPL</sequence>
<dbReference type="OrthoDB" id="1750196at2759"/>
<keyword evidence="3" id="KW-1185">Reference proteome</keyword>